<feature type="domain" description="Heterokaryon incompatibility" evidence="1">
    <location>
        <begin position="46"/>
        <end position="186"/>
    </location>
</feature>
<protein>
    <submittedName>
        <fullName evidence="2">Heterokaryon incompatibility protein (HET) domain-containing protein</fullName>
    </submittedName>
</protein>
<dbReference type="Proteomes" id="UP001140511">
    <property type="component" value="Unassembled WGS sequence"/>
</dbReference>
<name>A0A9W9BHN3_9HYPO</name>
<organism evidence="2 3">
    <name type="scientific">Trichoderma breve</name>
    <dbReference type="NCBI Taxonomy" id="2034170"/>
    <lineage>
        <taxon>Eukaryota</taxon>
        <taxon>Fungi</taxon>
        <taxon>Dikarya</taxon>
        <taxon>Ascomycota</taxon>
        <taxon>Pezizomycotina</taxon>
        <taxon>Sordariomycetes</taxon>
        <taxon>Hypocreomycetidae</taxon>
        <taxon>Hypocreales</taxon>
        <taxon>Hypocreaceae</taxon>
        <taxon>Trichoderma</taxon>
    </lineage>
</organism>
<evidence type="ECO:0000313" key="3">
    <source>
        <dbReference type="Proteomes" id="UP001140511"/>
    </source>
</evidence>
<dbReference type="Pfam" id="PF06985">
    <property type="entry name" value="HET"/>
    <property type="match status" value="1"/>
</dbReference>
<dbReference type="GeneID" id="80866592"/>
<dbReference type="PANTHER" id="PTHR24148:SF64">
    <property type="entry name" value="HETEROKARYON INCOMPATIBILITY DOMAIN-CONTAINING PROTEIN"/>
    <property type="match status" value="1"/>
</dbReference>
<dbReference type="Pfam" id="PF26639">
    <property type="entry name" value="Het-6_barrel"/>
    <property type="match status" value="1"/>
</dbReference>
<comment type="caution">
    <text evidence="2">The sequence shown here is derived from an EMBL/GenBank/DDBJ whole genome shotgun (WGS) entry which is preliminary data.</text>
</comment>
<dbReference type="InterPro" id="IPR010730">
    <property type="entry name" value="HET"/>
</dbReference>
<dbReference type="InterPro" id="IPR052895">
    <property type="entry name" value="HetReg/Transcr_Mod"/>
</dbReference>
<reference evidence="2" key="1">
    <citation type="submission" date="2022-09" db="EMBL/GenBank/DDBJ databases">
        <title>Chromosome-level assembly of Trichoderma breve T069, a fungus used in development of biopesticide product.</title>
        <authorList>
            <person name="Lin R."/>
            <person name="Liu T."/>
        </authorList>
    </citation>
    <scope>NUCLEOTIDE SEQUENCE</scope>
    <source>
        <strain evidence="2">T069</strain>
    </source>
</reference>
<dbReference type="AlphaFoldDB" id="A0A9W9BHN3"/>
<sequence>MAGLETYPELPDSRSIRVIKLHGATGPSDDIRFDLITVSLDAPLPYEAISYTWSGQPLDRPVYANGREYLVTRNAEDVMRRLRPNKPEHSRNLWIDAICINQKDDKEKAVEVQLMYEIYANAERVNIWLGQGSESTALALKWLRWYSWTFSPVWKAQAKCYKKQFRDGLADLASMEYWERAWTVQEANANELCFILCGSSAPLRLDLFYMSHYMIPPIYIFSLLNNSKLNQRYSLHILDIFHTHTKATIAKDKLFAIRAMFPDSLGALTIDYSVSDSDIYTEAARIVLEETQNVEFFRYACQTSRENKFPSWVPSWSALIDIPDWICKFAPATISEEAIITEDDDIKIVKLKGRRVDKAASAVSERFPRVAPLQVPWSRSLDLNVAREAFVVFREWVHSTGAANNEDPCMHQLAWMISQMINLDVNDVLAWFHLTWSEDNFGMEKLWDYGLHGGEVCDSRKFTVNFLQMVSGRSLFMTETGRVGMSTLVIRPGDEIALLTGEKLPYVIRKNLDRPDKYSLVAPCWVSGALMGEEWPGWNGQLEDLEDIELV</sequence>
<dbReference type="EMBL" id="JAOPEN010000003">
    <property type="protein sequence ID" value="KAJ4859706.1"/>
    <property type="molecule type" value="Genomic_DNA"/>
</dbReference>
<keyword evidence="3" id="KW-1185">Reference proteome</keyword>
<evidence type="ECO:0000259" key="1">
    <source>
        <dbReference type="Pfam" id="PF06985"/>
    </source>
</evidence>
<evidence type="ECO:0000313" key="2">
    <source>
        <dbReference type="EMBL" id="KAJ4859706.1"/>
    </source>
</evidence>
<proteinExistence type="predicted"/>
<dbReference type="RefSeq" id="XP_056028762.1">
    <property type="nucleotide sequence ID" value="XM_056171904.1"/>
</dbReference>
<accession>A0A9W9BHN3</accession>
<gene>
    <name evidence="2" type="ORF">T069G_04694</name>
</gene>
<dbReference type="PANTHER" id="PTHR24148">
    <property type="entry name" value="ANKYRIN REPEAT DOMAIN-CONTAINING PROTEIN 39 HOMOLOG-RELATED"/>
    <property type="match status" value="1"/>
</dbReference>